<proteinExistence type="predicted"/>
<dbReference type="NCBIfam" id="NF040521">
    <property type="entry name" value="C45_proenzyme"/>
    <property type="match status" value="1"/>
</dbReference>
<reference evidence="2" key="1">
    <citation type="submission" date="2013-12" db="EMBL/GenBank/DDBJ databases">
        <authorList>
            <person name="Genoscope - CEA"/>
        </authorList>
    </citation>
    <scope>NUCLEOTIDE SEQUENCE</scope>
    <source>
        <strain evidence="2">CBS 1993</strain>
    </source>
</reference>
<dbReference type="STRING" id="1382522.W6MIK5"/>
<dbReference type="InterPro" id="IPR005079">
    <property type="entry name" value="Peptidase_C45_hydrolase"/>
</dbReference>
<sequence>MRFCIGKCAEVKHTGVYSYPYIIADIYPSRYLLKHRGNQYIYNNYNPDLTMNTVEPLRFYDSILPYAKCTGSNYDIGFTHGKVGAKQIRHCMKTYKNLYKIDGGIEWPDAIAKTQLFVPVLKEKCPDLYEELQGVADGSGFSLEDVVALNCRSEICLTTHTDGCTSVSQINPDNGDLFIAQNWDWVGEIVDGLMILDIEKEGKPRMIMVAEAGIIGKYGFNSSGLGLVMNAIMSTASDFSHLPIHLAIRKCLECETFEEAYSSLQDNGVASCVNLMIADKSGKFGTIECSPVGFVPIQPVDGQSFHTNHLFGETKFVKDFPQDNSIFRLNRVKELSVSAPATANSIRERLSDTKNAPYSICGFLKPGTGIGTFVTVDTIIVNVNTGVGELSIGKPCDNPTRYKLFFE</sequence>
<dbReference type="PANTHER" id="PTHR34180">
    <property type="entry name" value="PEPTIDASE C45"/>
    <property type="match status" value="1"/>
</dbReference>
<evidence type="ECO:0000259" key="1">
    <source>
        <dbReference type="Pfam" id="PF03417"/>
    </source>
</evidence>
<dbReference type="InterPro" id="IPR047801">
    <property type="entry name" value="Peptidase_C45"/>
</dbReference>
<dbReference type="AlphaFoldDB" id="W6MIK5"/>
<dbReference type="RefSeq" id="XP_022457759.1">
    <property type="nucleotide sequence ID" value="XM_022603927.1"/>
</dbReference>
<dbReference type="Gene3D" id="3.60.60.10">
    <property type="entry name" value="Penicillin V Acylase, Chain A"/>
    <property type="match status" value="1"/>
</dbReference>
<organism evidence="2 3">
    <name type="scientific">Kuraishia capsulata CBS 1993</name>
    <dbReference type="NCBI Taxonomy" id="1382522"/>
    <lineage>
        <taxon>Eukaryota</taxon>
        <taxon>Fungi</taxon>
        <taxon>Dikarya</taxon>
        <taxon>Ascomycota</taxon>
        <taxon>Saccharomycotina</taxon>
        <taxon>Pichiomycetes</taxon>
        <taxon>Pichiales</taxon>
        <taxon>Pichiaceae</taxon>
        <taxon>Kuraishia</taxon>
    </lineage>
</organism>
<feature type="domain" description="Peptidase C45 hydrolase" evidence="1">
    <location>
        <begin position="171"/>
        <end position="361"/>
    </location>
</feature>
<dbReference type="Pfam" id="PF03417">
    <property type="entry name" value="AAT"/>
    <property type="match status" value="1"/>
</dbReference>
<dbReference type="Gene3D" id="1.10.10.2120">
    <property type="match status" value="1"/>
</dbReference>
<name>W6MIK5_9ASCO</name>
<dbReference type="InterPro" id="IPR047794">
    <property type="entry name" value="C45_proenzyme-like"/>
</dbReference>
<gene>
    <name evidence="2" type="ORF">KUCA_T00001718001</name>
</gene>
<dbReference type="OrthoDB" id="189997at2759"/>
<dbReference type="HOGENOM" id="CLU_037787_0_1_1"/>
<evidence type="ECO:0000313" key="3">
    <source>
        <dbReference type="Proteomes" id="UP000019384"/>
    </source>
</evidence>
<accession>W6MIK5</accession>
<keyword evidence="3" id="KW-1185">Reference proteome</keyword>
<evidence type="ECO:0000313" key="2">
    <source>
        <dbReference type="EMBL" id="CDK25748.1"/>
    </source>
</evidence>
<dbReference type="EMBL" id="HG793126">
    <property type="protein sequence ID" value="CDK25748.1"/>
    <property type="molecule type" value="Genomic_DNA"/>
</dbReference>
<reference evidence="2" key="2">
    <citation type="submission" date="2014-02" db="EMBL/GenBank/DDBJ databases">
        <title>Complete DNA sequence of /Kuraishia capsulata/ illustrates novel genomic features among budding yeasts (/Saccharomycotina/).</title>
        <authorList>
            <person name="Morales L."/>
            <person name="Noel B."/>
            <person name="Porcel B."/>
            <person name="Marcet-Houben M."/>
            <person name="Hullo M-F."/>
            <person name="Sacerdot C."/>
            <person name="Tekaia F."/>
            <person name="Leh-Louis V."/>
            <person name="Despons L."/>
            <person name="Khanna V."/>
            <person name="Aury J-M."/>
            <person name="Barbe V."/>
            <person name="Couloux A."/>
            <person name="Labadie K."/>
            <person name="Pelletier E."/>
            <person name="Souciet J-L."/>
            <person name="Boekhout T."/>
            <person name="Gabaldon T."/>
            <person name="Wincker P."/>
            <person name="Dujon B."/>
        </authorList>
    </citation>
    <scope>NUCLEOTIDE SEQUENCE</scope>
    <source>
        <strain evidence="2">CBS 1993</strain>
    </source>
</reference>
<protein>
    <recommendedName>
        <fullName evidence="1">Peptidase C45 hydrolase domain-containing protein</fullName>
    </recommendedName>
</protein>
<dbReference type="Proteomes" id="UP000019384">
    <property type="component" value="Unassembled WGS sequence"/>
</dbReference>
<dbReference type="PANTHER" id="PTHR34180:SF1">
    <property type="entry name" value="BETA-ALANYL-DOPAMINE_CARCININE HYDROLASE"/>
    <property type="match status" value="1"/>
</dbReference>
<dbReference type="GeneID" id="34519147"/>